<keyword evidence="7 12" id="KW-0328">Glycosyltransferase</keyword>
<dbReference type="FunFam" id="3.20.20.70:FF:000030">
    <property type="entry name" value="Nicotinate-nucleotide pyrophosphorylase, carboxylating"/>
    <property type="match status" value="1"/>
</dbReference>
<dbReference type="InterPro" id="IPR022412">
    <property type="entry name" value="Quinolinate_PRibosylTrfase_N"/>
</dbReference>
<dbReference type="Gene3D" id="3.20.20.70">
    <property type="entry name" value="Aldolase class I"/>
    <property type="match status" value="1"/>
</dbReference>
<dbReference type="UniPathway" id="UPA00253">
    <property type="reaction ID" value="UER00331"/>
</dbReference>
<dbReference type="EC" id="2.4.2.19" evidence="5"/>
<evidence type="ECO:0000256" key="8">
    <source>
        <dbReference type="ARBA" id="ARBA00022679"/>
    </source>
</evidence>
<dbReference type="SUPFAM" id="SSF51690">
    <property type="entry name" value="Nicotinate/Quinolinate PRTase C-terminal domain-like"/>
    <property type="match status" value="1"/>
</dbReference>
<dbReference type="SUPFAM" id="SSF54675">
    <property type="entry name" value="Nicotinate/Quinolinate PRTase N-terminal domain-like"/>
    <property type="match status" value="1"/>
</dbReference>
<comment type="pathway">
    <text evidence="2">Cofactor biosynthesis; NAD(+) biosynthesis; nicotinate D-ribonucleotide from quinolinate: step 1/1.</text>
</comment>
<organism evidence="15 16">
    <name type="scientific">Inmirania thermothiophila</name>
    <dbReference type="NCBI Taxonomy" id="1750597"/>
    <lineage>
        <taxon>Bacteria</taxon>
        <taxon>Pseudomonadati</taxon>
        <taxon>Pseudomonadota</taxon>
        <taxon>Gammaproteobacteria</taxon>
        <taxon>Chromatiales</taxon>
        <taxon>Ectothiorhodospiraceae</taxon>
        <taxon>Inmirania</taxon>
    </lineage>
</organism>
<evidence type="ECO:0000256" key="4">
    <source>
        <dbReference type="ARBA" id="ARBA00011218"/>
    </source>
</evidence>
<dbReference type="InterPro" id="IPR027277">
    <property type="entry name" value="NadC/ModD"/>
</dbReference>
<keyword evidence="6" id="KW-0662">Pyridine nucleotide biosynthesis</keyword>
<dbReference type="Proteomes" id="UP000276634">
    <property type="component" value="Unassembled WGS sequence"/>
</dbReference>
<keyword evidence="8 12" id="KW-0808">Transferase</keyword>
<evidence type="ECO:0000256" key="5">
    <source>
        <dbReference type="ARBA" id="ARBA00011944"/>
    </source>
</evidence>
<dbReference type="Pfam" id="PF02749">
    <property type="entry name" value="QRPTase_N"/>
    <property type="match status" value="1"/>
</dbReference>
<dbReference type="FunFam" id="3.90.1170.20:FF:000001">
    <property type="entry name" value="Nicotinate-nucleotide diphosphorylase (Carboxylating)"/>
    <property type="match status" value="1"/>
</dbReference>
<reference evidence="15 16" key="1">
    <citation type="submission" date="2018-11" db="EMBL/GenBank/DDBJ databases">
        <title>Genomic Encyclopedia of Type Strains, Phase IV (KMG-IV): sequencing the most valuable type-strain genomes for metagenomic binning, comparative biology and taxonomic classification.</title>
        <authorList>
            <person name="Goeker M."/>
        </authorList>
    </citation>
    <scope>NUCLEOTIDE SEQUENCE [LARGE SCALE GENOMIC DNA]</scope>
    <source>
        <strain evidence="15 16">DSM 100275</strain>
    </source>
</reference>
<evidence type="ECO:0000256" key="2">
    <source>
        <dbReference type="ARBA" id="ARBA00004893"/>
    </source>
</evidence>
<evidence type="ECO:0000256" key="10">
    <source>
        <dbReference type="ARBA" id="ARBA00047445"/>
    </source>
</evidence>
<dbReference type="Gene3D" id="3.90.1170.20">
    <property type="entry name" value="Quinolinate phosphoribosyl transferase, N-terminal domain"/>
    <property type="match status" value="1"/>
</dbReference>
<evidence type="ECO:0000256" key="9">
    <source>
        <dbReference type="ARBA" id="ARBA00033102"/>
    </source>
</evidence>
<dbReference type="NCBIfam" id="TIGR00078">
    <property type="entry name" value="nadC"/>
    <property type="match status" value="1"/>
</dbReference>
<comment type="catalytic activity">
    <reaction evidence="10">
        <text>nicotinate beta-D-ribonucleotide + CO2 + diphosphate = quinolinate + 5-phospho-alpha-D-ribose 1-diphosphate + 2 H(+)</text>
        <dbReference type="Rhea" id="RHEA:12733"/>
        <dbReference type="ChEBI" id="CHEBI:15378"/>
        <dbReference type="ChEBI" id="CHEBI:16526"/>
        <dbReference type="ChEBI" id="CHEBI:29959"/>
        <dbReference type="ChEBI" id="CHEBI:33019"/>
        <dbReference type="ChEBI" id="CHEBI:57502"/>
        <dbReference type="ChEBI" id="CHEBI:58017"/>
        <dbReference type="EC" id="2.4.2.19"/>
    </reaction>
</comment>
<evidence type="ECO:0000256" key="1">
    <source>
        <dbReference type="ARBA" id="ARBA00003237"/>
    </source>
</evidence>
<evidence type="ECO:0000256" key="3">
    <source>
        <dbReference type="ARBA" id="ARBA00009400"/>
    </source>
</evidence>
<dbReference type="PANTHER" id="PTHR32179:SF3">
    <property type="entry name" value="NICOTINATE-NUCLEOTIDE PYROPHOSPHORYLASE [CARBOXYLATING]"/>
    <property type="match status" value="1"/>
</dbReference>
<comment type="similarity">
    <text evidence="3 12">Belongs to the NadC/ModD family.</text>
</comment>
<dbReference type="InterPro" id="IPR037128">
    <property type="entry name" value="Quinolinate_PRibosylTase_N_sf"/>
</dbReference>
<dbReference type="InterPro" id="IPR004393">
    <property type="entry name" value="NadC"/>
</dbReference>
<dbReference type="GO" id="GO:0004514">
    <property type="term" value="F:nicotinate-nucleotide diphosphorylase (carboxylating) activity"/>
    <property type="evidence" value="ECO:0007669"/>
    <property type="project" value="UniProtKB-EC"/>
</dbReference>
<gene>
    <name evidence="15" type="ORF">EDC57_1039</name>
</gene>
<dbReference type="GO" id="GO:0034213">
    <property type="term" value="P:quinolinate catabolic process"/>
    <property type="evidence" value="ECO:0007669"/>
    <property type="project" value="TreeGrafter"/>
</dbReference>
<dbReference type="AlphaFoldDB" id="A0A3N1YBS4"/>
<dbReference type="Pfam" id="PF01729">
    <property type="entry name" value="QRPTase_C"/>
    <property type="match status" value="1"/>
</dbReference>
<dbReference type="OrthoDB" id="9782546at2"/>
<dbReference type="EMBL" id="RJVI01000001">
    <property type="protein sequence ID" value="ROR35122.1"/>
    <property type="molecule type" value="Genomic_DNA"/>
</dbReference>
<dbReference type="RefSeq" id="WP_123400761.1">
    <property type="nucleotide sequence ID" value="NZ_RJVI01000001.1"/>
</dbReference>
<evidence type="ECO:0000256" key="6">
    <source>
        <dbReference type="ARBA" id="ARBA00022642"/>
    </source>
</evidence>
<evidence type="ECO:0000259" key="13">
    <source>
        <dbReference type="Pfam" id="PF01729"/>
    </source>
</evidence>
<name>A0A3N1YBS4_9GAMM</name>
<evidence type="ECO:0000259" key="14">
    <source>
        <dbReference type="Pfam" id="PF02749"/>
    </source>
</evidence>
<sequence>MVPGPDPEAVAANVAAALAEDVGPGDRTAALLDAGVRLAAAVVCREEAVVCGRPWFDAVFARLDPAVAVRWRVAEGERVGPGTVLCELEGPAAPLLTGERTALNFLQTLSGTATVTRRYVDAVAGTGVRILDTRKTLPGLRAAQKYAVRAGGGHNHRMGLYDAVLVKENHIAALGSVAEAVRRALARNPGLEVEVEVEDLGQLEEAVAAGARRALLDNFPLEGLREAVRIARGRCRLEASGDVTLERVRAVAETGVDDISVGALTKHVRAVDLSLRYR</sequence>
<dbReference type="InterPro" id="IPR002638">
    <property type="entry name" value="Quinolinate_PRibosylTrfase_C"/>
</dbReference>
<evidence type="ECO:0000313" key="15">
    <source>
        <dbReference type="EMBL" id="ROR35122.1"/>
    </source>
</evidence>
<dbReference type="PANTHER" id="PTHR32179">
    <property type="entry name" value="NICOTINATE-NUCLEOTIDE PYROPHOSPHORYLASE [CARBOXYLATING]"/>
    <property type="match status" value="1"/>
</dbReference>
<dbReference type="CDD" id="cd01572">
    <property type="entry name" value="QPRTase"/>
    <property type="match status" value="1"/>
</dbReference>
<keyword evidence="16" id="KW-1185">Reference proteome</keyword>
<protein>
    <recommendedName>
        <fullName evidence="11">Probable nicotinate-nucleotide pyrophosphorylase [carboxylating]</fullName>
        <ecNumber evidence="5">2.4.2.19</ecNumber>
    </recommendedName>
    <alternativeName>
        <fullName evidence="9">Quinolinate phosphoribosyltransferase [decarboxylating]</fullName>
    </alternativeName>
</protein>
<feature type="domain" description="Quinolinate phosphoribosyl transferase C-terminal" evidence="13">
    <location>
        <begin position="113"/>
        <end position="276"/>
    </location>
</feature>
<accession>A0A3N1YBS4</accession>
<evidence type="ECO:0000256" key="11">
    <source>
        <dbReference type="ARBA" id="ARBA00069173"/>
    </source>
</evidence>
<dbReference type="InterPro" id="IPR013785">
    <property type="entry name" value="Aldolase_TIM"/>
</dbReference>
<evidence type="ECO:0000256" key="12">
    <source>
        <dbReference type="PIRNR" id="PIRNR006250"/>
    </source>
</evidence>
<comment type="caution">
    <text evidence="15">The sequence shown here is derived from an EMBL/GenBank/DDBJ whole genome shotgun (WGS) entry which is preliminary data.</text>
</comment>
<evidence type="ECO:0000313" key="16">
    <source>
        <dbReference type="Proteomes" id="UP000276634"/>
    </source>
</evidence>
<dbReference type="GO" id="GO:0009435">
    <property type="term" value="P:NAD+ biosynthetic process"/>
    <property type="evidence" value="ECO:0007669"/>
    <property type="project" value="UniProtKB-UniPathway"/>
</dbReference>
<evidence type="ECO:0000256" key="7">
    <source>
        <dbReference type="ARBA" id="ARBA00022676"/>
    </source>
</evidence>
<comment type="subunit">
    <text evidence="4">Hexamer formed by 3 homodimers.</text>
</comment>
<feature type="domain" description="Quinolinate phosphoribosyl transferase N-terminal" evidence="14">
    <location>
        <begin position="30"/>
        <end position="110"/>
    </location>
</feature>
<dbReference type="PIRSF" id="PIRSF006250">
    <property type="entry name" value="NadC_ModD"/>
    <property type="match status" value="1"/>
</dbReference>
<comment type="function">
    <text evidence="1">Involved in the catabolism of quinolinic acid (QA).</text>
</comment>
<proteinExistence type="inferred from homology"/>
<dbReference type="GO" id="GO:0005737">
    <property type="term" value="C:cytoplasm"/>
    <property type="evidence" value="ECO:0007669"/>
    <property type="project" value="TreeGrafter"/>
</dbReference>
<dbReference type="InterPro" id="IPR036068">
    <property type="entry name" value="Nicotinate_pribotase-like_C"/>
</dbReference>